<dbReference type="Proteomes" id="UP000031967">
    <property type="component" value="Unassembled WGS sequence"/>
</dbReference>
<proteinExistence type="predicted"/>
<evidence type="ECO:0000313" key="2">
    <source>
        <dbReference type="EMBL" id="KIL41691.1"/>
    </source>
</evidence>
<reference evidence="2 3" key="1">
    <citation type="submission" date="2014-12" db="EMBL/GenBank/DDBJ databases">
        <title>Draft genome sequence of Paenibacillus kamchatkensis strain B-2647.</title>
        <authorList>
            <person name="Karlyshev A.V."/>
            <person name="Kudryashova E.B."/>
        </authorList>
    </citation>
    <scope>NUCLEOTIDE SEQUENCE [LARGE SCALE GENOMIC DNA]</scope>
    <source>
        <strain evidence="2 3">VKM B-2647</strain>
    </source>
</reference>
<dbReference type="RefSeq" id="WP_041046611.1">
    <property type="nucleotide sequence ID" value="NZ_JXAK01000007.1"/>
</dbReference>
<organism evidence="2 3">
    <name type="scientific">Gordoniibacillus kamchatkensis</name>
    <dbReference type="NCBI Taxonomy" id="1590651"/>
    <lineage>
        <taxon>Bacteria</taxon>
        <taxon>Bacillati</taxon>
        <taxon>Bacillota</taxon>
        <taxon>Bacilli</taxon>
        <taxon>Bacillales</taxon>
        <taxon>Paenibacillaceae</taxon>
        <taxon>Gordoniibacillus</taxon>
    </lineage>
</organism>
<name>A0ABR5AL53_9BACL</name>
<gene>
    <name evidence="2" type="ORF">SD70_05630</name>
</gene>
<dbReference type="Pfam" id="PF01261">
    <property type="entry name" value="AP_endonuc_2"/>
    <property type="match status" value="1"/>
</dbReference>
<dbReference type="Gene3D" id="3.20.20.150">
    <property type="entry name" value="Divalent-metal-dependent TIM barrel enzymes"/>
    <property type="match status" value="1"/>
</dbReference>
<dbReference type="InterPro" id="IPR013022">
    <property type="entry name" value="Xyl_isomerase-like_TIM-brl"/>
</dbReference>
<accession>A0ABR5AL53</accession>
<feature type="domain" description="Xylose isomerase-like TIM barrel" evidence="1">
    <location>
        <begin position="68"/>
        <end position="229"/>
    </location>
</feature>
<dbReference type="SUPFAM" id="SSF51658">
    <property type="entry name" value="Xylose isomerase-like"/>
    <property type="match status" value="1"/>
</dbReference>
<protein>
    <recommendedName>
        <fullName evidence="1">Xylose isomerase-like TIM barrel domain-containing protein</fullName>
    </recommendedName>
</protein>
<evidence type="ECO:0000259" key="1">
    <source>
        <dbReference type="Pfam" id="PF01261"/>
    </source>
</evidence>
<evidence type="ECO:0000313" key="3">
    <source>
        <dbReference type="Proteomes" id="UP000031967"/>
    </source>
</evidence>
<dbReference type="EMBL" id="JXAK01000007">
    <property type="protein sequence ID" value="KIL41691.1"/>
    <property type="molecule type" value="Genomic_DNA"/>
</dbReference>
<sequence>MQYVRLKCSTSMIAINDRLFYHPEILEFYLTNEDLKDEALLLDRIDYVQSKGAKVYLHHPMEYNGVPQDILDPDKERRSYYFRSTEQLVRLGEDKGVKVIVHAHYANTASSDSTFANLVSMRKRIDEILTFGRNTILWENTIEGLFSYDNEKLIEYLIEPLNLPLVVDISHTFISFKGNNDKLAETLERTQKYANYYHVVDSDGQADGLIVGKGAIDFRKVYPYIINKDFIFEISLHPDYDDCTPMIKSIEYFNKLVREADNRTRIISE</sequence>
<comment type="caution">
    <text evidence="2">The sequence shown here is derived from an EMBL/GenBank/DDBJ whole genome shotgun (WGS) entry which is preliminary data.</text>
</comment>
<dbReference type="InterPro" id="IPR036237">
    <property type="entry name" value="Xyl_isomerase-like_sf"/>
</dbReference>
<keyword evidence="3" id="KW-1185">Reference proteome</keyword>